<sequence length="69" mass="8025">MSRNKTKTLRQFNDDDLKDKLIDLKVDLAKLRSEAIKGTLKKEAGVIRWKRRDIARVLTLMNERTGGKK</sequence>
<evidence type="ECO:0000256" key="3">
    <source>
        <dbReference type="ARBA" id="ARBA00023274"/>
    </source>
</evidence>
<evidence type="ECO:0000256" key="4">
    <source>
        <dbReference type="HAMAP-Rule" id="MF_00374"/>
    </source>
</evidence>
<evidence type="ECO:0000256" key="1">
    <source>
        <dbReference type="ARBA" id="ARBA00009254"/>
    </source>
</evidence>
<dbReference type="HAMAP" id="MF_00374">
    <property type="entry name" value="Ribosomal_uL29"/>
    <property type="match status" value="1"/>
</dbReference>
<evidence type="ECO:0000313" key="6">
    <source>
        <dbReference type="Proteomes" id="UP000315289"/>
    </source>
</evidence>
<organism evidence="5 6">
    <name type="scientific">Candidatus Nitrosocosmicus arcticus</name>
    <dbReference type="NCBI Taxonomy" id="2035267"/>
    <lineage>
        <taxon>Archaea</taxon>
        <taxon>Nitrososphaerota</taxon>
        <taxon>Nitrososphaeria</taxon>
        <taxon>Nitrososphaerales</taxon>
        <taxon>Nitrososphaeraceae</taxon>
        <taxon>Candidatus Nitrosocosmicus</taxon>
    </lineage>
</organism>
<dbReference type="Proteomes" id="UP000315289">
    <property type="component" value="Unassembled WGS sequence"/>
</dbReference>
<dbReference type="GO" id="GO:1990904">
    <property type="term" value="C:ribonucleoprotein complex"/>
    <property type="evidence" value="ECO:0007669"/>
    <property type="project" value="UniProtKB-KW"/>
</dbReference>
<dbReference type="AlphaFoldDB" id="A0A557STI0"/>
<reference evidence="5 6" key="1">
    <citation type="journal article" date="2019" name="Front. Microbiol.">
        <title>Ammonia Oxidation by the Arctic Terrestrial Thaumarchaeote Candidatus Nitrosocosmicus arcticus Is Stimulated by Increasing Temperatures.</title>
        <authorList>
            <person name="Alves R.J.E."/>
            <person name="Kerou M."/>
            <person name="Zappe A."/>
            <person name="Bittner R."/>
            <person name="Abby S.S."/>
            <person name="Schmidt H.A."/>
            <person name="Pfeifer K."/>
            <person name="Schleper C."/>
        </authorList>
    </citation>
    <scope>NUCLEOTIDE SEQUENCE [LARGE SCALE GENOMIC DNA]</scope>
    <source>
        <strain evidence="5 6">Kfb</strain>
    </source>
</reference>
<evidence type="ECO:0000313" key="5">
    <source>
        <dbReference type="EMBL" id="TVP39909.1"/>
    </source>
</evidence>
<dbReference type="OrthoDB" id="11736at2157"/>
<dbReference type="GO" id="GO:0006412">
    <property type="term" value="P:translation"/>
    <property type="evidence" value="ECO:0007669"/>
    <property type="project" value="UniProtKB-UniRule"/>
</dbReference>
<dbReference type="NCBIfam" id="TIGR00012">
    <property type="entry name" value="L29"/>
    <property type="match status" value="1"/>
</dbReference>
<dbReference type="Pfam" id="PF00831">
    <property type="entry name" value="Ribosomal_L29"/>
    <property type="match status" value="1"/>
</dbReference>
<dbReference type="RefSeq" id="WP_144732829.1">
    <property type="nucleotide sequence ID" value="NZ_ML675587.1"/>
</dbReference>
<dbReference type="InterPro" id="IPR001854">
    <property type="entry name" value="Ribosomal_uL29"/>
</dbReference>
<gene>
    <name evidence="5" type="primary">rpl29p</name>
    <name evidence="4" type="synonym">rpl29</name>
    <name evidence="5" type="ORF">NARC_110121</name>
</gene>
<dbReference type="GO" id="GO:0003735">
    <property type="term" value="F:structural constituent of ribosome"/>
    <property type="evidence" value="ECO:0007669"/>
    <property type="project" value="InterPro"/>
</dbReference>
<comment type="caution">
    <text evidence="5">The sequence shown here is derived from an EMBL/GenBank/DDBJ whole genome shotgun (WGS) entry which is preliminary data.</text>
</comment>
<dbReference type="InterPro" id="IPR036049">
    <property type="entry name" value="Ribosomal_uL29_sf"/>
</dbReference>
<keyword evidence="6" id="KW-1185">Reference proteome</keyword>
<comment type="similarity">
    <text evidence="1 4">Belongs to the universal ribosomal protein uL29 family.</text>
</comment>
<keyword evidence="3 4" id="KW-0687">Ribonucleoprotein</keyword>
<dbReference type="Gene3D" id="1.10.287.310">
    <property type="match status" value="1"/>
</dbReference>
<dbReference type="SUPFAM" id="SSF46561">
    <property type="entry name" value="Ribosomal protein L29 (L29p)"/>
    <property type="match status" value="1"/>
</dbReference>
<dbReference type="EMBL" id="VOAH01000011">
    <property type="protein sequence ID" value="TVP39909.1"/>
    <property type="molecule type" value="Genomic_DNA"/>
</dbReference>
<dbReference type="GO" id="GO:0005840">
    <property type="term" value="C:ribosome"/>
    <property type="evidence" value="ECO:0007669"/>
    <property type="project" value="UniProtKB-KW"/>
</dbReference>
<proteinExistence type="inferred from homology"/>
<accession>A0A557STI0</accession>
<keyword evidence="2 4" id="KW-0689">Ribosomal protein</keyword>
<evidence type="ECO:0000256" key="2">
    <source>
        <dbReference type="ARBA" id="ARBA00022980"/>
    </source>
</evidence>
<protein>
    <recommendedName>
        <fullName evidence="4">Large ribosomal subunit protein uL29</fullName>
    </recommendedName>
</protein>
<name>A0A557STI0_9ARCH</name>